<dbReference type="EMBL" id="JADEXQ010000066">
    <property type="protein sequence ID" value="MBE9031517.1"/>
    <property type="molecule type" value="Genomic_DNA"/>
</dbReference>
<name>A0A928Z4Z1_9CYAN</name>
<dbReference type="Proteomes" id="UP000625316">
    <property type="component" value="Unassembled WGS sequence"/>
</dbReference>
<gene>
    <name evidence="3" type="ORF">IQ266_17430</name>
</gene>
<dbReference type="InterPro" id="IPR018649">
    <property type="entry name" value="SHOCT"/>
</dbReference>
<dbReference type="RefSeq" id="WP_264326345.1">
    <property type="nucleotide sequence ID" value="NZ_JADEXQ010000066.1"/>
</dbReference>
<feature type="domain" description="SHOCT" evidence="2">
    <location>
        <begin position="115"/>
        <end position="141"/>
    </location>
</feature>
<evidence type="ECO:0000313" key="3">
    <source>
        <dbReference type="EMBL" id="MBE9031517.1"/>
    </source>
</evidence>
<keyword evidence="1" id="KW-1133">Transmembrane helix</keyword>
<organism evidence="3 4">
    <name type="scientific">Romeriopsis navalis LEGE 11480</name>
    <dbReference type="NCBI Taxonomy" id="2777977"/>
    <lineage>
        <taxon>Bacteria</taxon>
        <taxon>Bacillati</taxon>
        <taxon>Cyanobacteriota</taxon>
        <taxon>Cyanophyceae</taxon>
        <taxon>Leptolyngbyales</taxon>
        <taxon>Leptolyngbyaceae</taxon>
        <taxon>Romeriopsis</taxon>
        <taxon>Romeriopsis navalis</taxon>
    </lineage>
</organism>
<accession>A0A928Z4Z1</accession>
<keyword evidence="4" id="KW-1185">Reference proteome</keyword>
<keyword evidence="1" id="KW-0812">Transmembrane</keyword>
<evidence type="ECO:0000313" key="4">
    <source>
        <dbReference type="Proteomes" id="UP000625316"/>
    </source>
</evidence>
<protein>
    <submittedName>
        <fullName evidence="3">SHOCT domain-containing protein</fullName>
    </submittedName>
</protein>
<sequence length="146" mass="16539">MLTSPRNQRMAAVLAFAGLLPFAFTAIPMLPLLTAGHKIYLRQWRWALLYGSLSIVPIPAIAKMVWVASILEGIWYLMQDPEAFDLNFNQDVPADQLAMQTAVAGPINKVLNVTDAVRELDQLRQDGLISEYEFEQKRRRLIDRIG</sequence>
<comment type="caution">
    <text evidence="3">The sequence shown here is derived from an EMBL/GenBank/DDBJ whole genome shotgun (WGS) entry which is preliminary data.</text>
</comment>
<reference evidence="3" key="1">
    <citation type="submission" date="2020-10" db="EMBL/GenBank/DDBJ databases">
        <authorList>
            <person name="Castelo-Branco R."/>
            <person name="Eusebio N."/>
            <person name="Adriana R."/>
            <person name="Vieira A."/>
            <person name="Brugerolle De Fraissinette N."/>
            <person name="Rezende De Castro R."/>
            <person name="Schneider M.P."/>
            <person name="Vasconcelos V."/>
            <person name="Leao P.N."/>
        </authorList>
    </citation>
    <scope>NUCLEOTIDE SEQUENCE</scope>
    <source>
        <strain evidence="3">LEGE 11480</strain>
    </source>
</reference>
<keyword evidence="1" id="KW-0472">Membrane</keyword>
<dbReference type="AlphaFoldDB" id="A0A928Z4Z1"/>
<dbReference type="Pfam" id="PF09851">
    <property type="entry name" value="SHOCT"/>
    <property type="match status" value="1"/>
</dbReference>
<evidence type="ECO:0000256" key="1">
    <source>
        <dbReference type="SAM" id="Phobius"/>
    </source>
</evidence>
<feature type="transmembrane region" description="Helical" evidence="1">
    <location>
        <begin position="49"/>
        <end position="71"/>
    </location>
</feature>
<evidence type="ECO:0000259" key="2">
    <source>
        <dbReference type="Pfam" id="PF09851"/>
    </source>
</evidence>
<proteinExistence type="predicted"/>